<reference evidence="1" key="1">
    <citation type="submission" date="2015-07" db="EMBL/GenBank/DDBJ databases">
        <title>Adaptation to a free-living lifestyle via gene acquisitions in the diplomonad Trepomonas sp. PC1.</title>
        <authorList>
            <person name="Xu F."/>
            <person name="Jerlstrom-Hultqvist J."/>
            <person name="Kolisko M."/>
            <person name="Simpson A.G.B."/>
            <person name="Roger A.J."/>
            <person name="Svard S.G."/>
            <person name="Andersson J.O."/>
        </authorList>
    </citation>
    <scope>NUCLEOTIDE SEQUENCE</scope>
    <source>
        <strain evidence="1">PC1</strain>
    </source>
</reference>
<protein>
    <submittedName>
        <fullName evidence="1">Kinase, PIKK</fullName>
    </submittedName>
</protein>
<keyword evidence="1" id="KW-0808">Transferase</keyword>
<feature type="non-terminal residue" evidence="1">
    <location>
        <position position="1"/>
    </location>
</feature>
<evidence type="ECO:0000313" key="1">
    <source>
        <dbReference type="EMBL" id="JAP95104.1"/>
    </source>
</evidence>
<organism evidence="1">
    <name type="scientific">Trepomonas sp. PC1</name>
    <dbReference type="NCBI Taxonomy" id="1076344"/>
    <lineage>
        <taxon>Eukaryota</taxon>
        <taxon>Metamonada</taxon>
        <taxon>Diplomonadida</taxon>
        <taxon>Hexamitidae</taxon>
        <taxon>Hexamitinae</taxon>
        <taxon>Trepomonas</taxon>
    </lineage>
</organism>
<dbReference type="EMBL" id="GDID01001502">
    <property type="protein sequence ID" value="JAP95104.1"/>
    <property type="molecule type" value="Transcribed_RNA"/>
</dbReference>
<proteinExistence type="predicted"/>
<keyword evidence="1" id="KW-0418">Kinase</keyword>
<sequence>NILSQILVLGLTDVSEQVREAIMTSLNLSKKFDDFLAQKENLDILFIGVNDFCFGVKQNIVELIGRLSKIHPVIVLP</sequence>
<feature type="non-terminal residue" evidence="1">
    <location>
        <position position="77"/>
    </location>
</feature>
<accession>A0A146KGW2</accession>
<dbReference type="GO" id="GO:0016301">
    <property type="term" value="F:kinase activity"/>
    <property type="evidence" value="ECO:0007669"/>
    <property type="project" value="UniProtKB-KW"/>
</dbReference>
<name>A0A146KGW2_9EUKA</name>
<gene>
    <name evidence="1" type="ORF">TPC1_12010</name>
</gene>
<dbReference type="AlphaFoldDB" id="A0A146KGW2"/>